<keyword evidence="2 7" id="KW-0540">Nuclease</keyword>
<feature type="binding site" evidence="7">
    <location>
        <position position="92"/>
    </location>
    <ligand>
        <name>Zn(2+)</name>
        <dbReference type="ChEBI" id="CHEBI:29105"/>
        <note>catalytic</note>
    </ligand>
</feature>
<dbReference type="GO" id="GO:0008270">
    <property type="term" value="F:zinc ion binding"/>
    <property type="evidence" value="ECO:0007669"/>
    <property type="project" value="UniProtKB-UniRule"/>
</dbReference>
<dbReference type="SUPFAM" id="SSF55486">
    <property type="entry name" value="Metalloproteases ('zincins'), catalytic domain"/>
    <property type="match status" value="1"/>
</dbReference>
<dbReference type="AlphaFoldDB" id="A0A1V4QFU0"/>
<dbReference type="GO" id="GO:0004222">
    <property type="term" value="F:metalloendopeptidase activity"/>
    <property type="evidence" value="ECO:0007669"/>
    <property type="project" value="InterPro"/>
</dbReference>
<evidence type="ECO:0000256" key="1">
    <source>
        <dbReference type="ARBA" id="ARBA00010875"/>
    </source>
</evidence>
<proteinExistence type="inferred from homology"/>
<accession>A0A1V4QFU0</accession>
<keyword evidence="7" id="KW-0690">Ribosome biogenesis</keyword>
<feature type="binding site" evidence="7">
    <location>
        <position position="96"/>
    </location>
    <ligand>
        <name>Zn(2+)</name>
        <dbReference type="ChEBI" id="CHEBI:29105"/>
        <note>catalytic</note>
    </ligand>
</feature>
<keyword evidence="5 7" id="KW-0378">Hydrolase</keyword>
<dbReference type="InterPro" id="IPR023091">
    <property type="entry name" value="MetalPrtase_cat_dom_sf_prd"/>
</dbReference>
<keyword evidence="3 7" id="KW-0479">Metal-binding</keyword>
<dbReference type="EC" id="3.1.-.-" evidence="7"/>
<keyword evidence="6 7" id="KW-0862">Zinc</keyword>
<dbReference type="GO" id="GO:0004521">
    <property type="term" value="F:RNA endonuclease activity"/>
    <property type="evidence" value="ECO:0007669"/>
    <property type="project" value="UniProtKB-UniRule"/>
</dbReference>
<protein>
    <recommendedName>
        <fullName evidence="7">Endoribonuclease YbeY</fullName>
        <ecNumber evidence="7">3.1.-.-</ecNumber>
    </recommendedName>
</protein>
<feature type="binding site" evidence="7">
    <location>
        <position position="102"/>
    </location>
    <ligand>
        <name>Zn(2+)</name>
        <dbReference type="ChEBI" id="CHEBI:29105"/>
        <note>catalytic</note>
    </ligand>
</feature>
<comment type="cofactor">
    <cofactor evidence="7">
        <name>Zn(2+)</name>
        <dbReference type="ChEBI" id="CHEBI:29105"/>
    </cofactor>
    <text evidence="7">Binds 1 zinc ion.</text>
</comment>
<dbReference type="GO" id="GO:0005737">
    <property type="term" value="C:cytoplasm"/>
    <property type="evidence" value="ECO:0007669"/>
    <property type="project" value="UniProtKB-SubCell"/>
</dbReference>
<dbReference type="Pfam" id="PF02130">
    <property type="entry name" value="YbeY"/>
    <property type="match status" value="1"/>
</dbReference>
<dbReference type="HAMAP" id="MF_00009">
    <property type="entry name" value="Endoribonucl_YbeY"/>
    <property type="match status" value="1"/>
</dbReference>
<comment type="caution">
    <text evidence="8">The sequence shown here is derived from an EMBL/GenBank/DDBJ whole genome shotgun (WGS) entry which is preliminary data.</text>
</comment>
<reference evidence="9" key="1">
    <citation type="submission" date="2017-01" db="EMBL/GenBank/DDBJ databases">
        <title>Novel pathways for hydrocarbon cycling and metabolic interdependencies in hydrothermal sediment communities.</title>
        <authorList>
            <person name="Dombrowski N."/>
            <person name="Seitz K."/>
            <person name="Teske A."/>
            <person name="Baker B."/>
        </authorList>
    </citation>
    <scope>NUCLEOTIDE SEQUENCE [LARGE SCALE GENOMIC DNA]</scope>
</reference>
<dbReference type="GO" id="GO:0006364">
    <property type="term" value="P:rRNA processing"/>
    <property type="evidence" value="ECO:0007669"/>
    <property type="project" value="UniProtKB-UniRule"/>
</dbReference>
<dbReference type="EMBL" id="MUKB01000028">
    <property type="protein sequence ID" value="OPX18229.1"/>
    <property type="molecule type" value="Genomic_DNA"/>
</dbReference>
<evidence type="ECO:0000313" key="8">
    <source>
        <dbReference type="EMBL" id="OPX18229.1"/>
    </source>
</evidence>
<keyword evidence="4 7" id="KW-0255">Endonuclease</keyword>
<keyword evidence="7" id="KW-0698">rRNA processing</keyword>
<comment type="similarity">
    <text evidence="1 7">Belongs to the endoribonuclease YbeY family.</text>
</comment>
<dbReference type="PROSITE" id="PS01306">
    <property type="entry name" value="UPF0054"/>
    <property type="match status" value="1"/>
</dbReference>
<evidence type="ECO:0000313" key="9">
    <source>
        <dbReference type="Proteomes" id="UP000191663"/>
    </source>
</evidence>
<evidence type="ECO:0000256" key="5">
    <source>
        <dbReference type="ARBA" id="ARBA00022801"/>
    </source>
</evidence>
<gene>
    <name evidence="7" type="primary">ybeY</name>
    <name evidence="8" type="ORF">BXT86_02295</name>
</gene>
<dbReference type="Proteomes" id="UP000191663">
    <property type="component" value="Unassembled WGS sequence"/>
</dbReference>
<organism evidence="8 9">
    <name type="scientific">candidate division WOR-3 bacterium 4484_100</name>
    <dbReference type="NCBI Taxonomy" id="1936077"/>
    <lineage>
        <taxon>Bacteria</taxon>
        <taxon>Bacteria division WOR-3</taxon>
    </lineage>
</organism>
<dbReference type="InterPro" id="IPR002036">
    <property type="entry name" value="YbeY"/>
</dbReference>
<comment type="subcellular location">
    <subcellularLocation>
        <location evidence="7">Cytoplasm</location>
    </subcellularLocation>
</comment>
<sequence>MGIRIFNTTDYPADNKKINRLVKGVLKKEKKTVRELNIIIVDKNFIRRLNRKFLGRNRSTNVLAFDLGEVSEIYVSKDAVAEEEELYYYVLHGLLHIIGYEHKDKKGEQIMKKKCLNYLRGITG</sequence>
<keyword evidence="7" id="KW-0963">Cytoplasm</keyword>
<dbReference type="InterPro" id="IPR020549">
    <property type="entry name" value="YbeY_CS"/>
</dbReference>
<dbReference type="Gene3D" id="3.40.390.30">
    <property type="entry name" value="Metalloproteases ('zincins'), catalytic domain"/>
    <property type="match status" value="1"/>
</dbReference>
<evidence type="ECO:0000256" key="6">
    <source>
        <dbReference type="ARBA" id="ARBA00022833"/>
    </source>
</evidence>
<evidence type="ECO:0000256" key="7">
    <source>
        <dbReference type="HAMAP-Rule" id="MF_00009"/>
    </source>
</evidence>
<name>A0A1V4QFU0_UNCW3</name>
<evidence type="ECO:0000256" key="3">
    <source>
        <dbReference type="ARBA" id="ARBA00022723"/>
    </source>
</evidence>
<evidence type="ECO:0000256" key="4">
    <source>
        <dbReference type="ARBA" id="ARBA00022759"/>
    </source>
</evidence>
<evidence type="ECO:0000256" key="2">
    <source>
        <dbReference type="ARBA" id="ARBA00022722"/>
    </source>
</evidence>
<comment type="function">
    <text evidence="7">Single strand-specific metallo-endoribonuclease involved in late-stage 70S ribosome quality control and in maturation of the 3' terminus of the 16S rRNA.</text>
</comment>